<evidence type="ECO:0000256" key="1">
    <source>
        <dbReference type="ARBA" id="ARBA00004418"/>
    </source>
</evidence>
<dbReference type="PANTHER" id="PTHR39210">
    <property type="entry name" value="HEPARIN-SULFATE LYASE"/>
    <property type="match status" value="1"/>
</dbReference>
<dbReference type="InterPro" id="IPR012480">
    <property type="entry name" value="Hepar_II_III_C"/>
</dbReference>
<dbReference type="PANTHER" id="PTHR39210:SF1">
    <property type="entry name" value="HEPARIN-SULFATE LYASE"/>
    <property type="match status" value="1"/>
</dbReference>
<dbReference type="Pfam" id="PF07940">
    <property type="entry name" value="Hepar_II_III_C"/>
    <property type="match status" value="1"/>
</dbReference>
<evidence type="ECO:0000256" key="3">
    <source>
        <dbReference type="ARBA" id="ARBA00022764"/>
    </source>
</evidence>
<keyword evidence="4" id="KW-0456">Lyase</keyword>
<reference evidence="6 7" key="1">
    <citation type="journal article" date="2015" name="Genome Announc.">
        <title>Complete Genome Sequence and Annotation of Corynebacterium singulare DSM 44357, Isolated from a Human Semen Specimen.</title>
        <authorList>
            <person name="Merten M."/>
            <person name="Brinkrolf K."/>
            <person name="Albersmeier A."/>
            <person name="Kutter Y."/>
            <person name="Ruckert C."/>
            <person name="Tauch A."/>
        </authorList>
    </citation>
    <scope>NUCLEOTIDE SEQUENCE [LARGE SCALE GENOMIC DNA]</scope>
    <source>
        <strain evidence="6">IBS B52218</strain>
    </source>
</reference>
<dbReference type="KEGG" id="csx:CSING_09815"/>
<feature type="domain" description="Heparinase II/III-like C-terminal" evidence="5">
    <location>
        <begin position="326"/>
        <end position="464"/>
    </location>
</feature>
<dbReference type="GO" id="GO:0016829">
    <property type="term" value="F:lyase activity"/>
    <property type="evidence" value="ECO:0007669"/>
    <property type="project" value="UniProtKB-KW"/>
</dbReference>
<organism evidence="6 7">
    <name type="scientific">Corynebacterium singulare</name>
    <dbReference type="NCBI Taxonomy" id="161899"/>
    <lineage>
        <taxon>Bacteria</taxon>
        <taxon>Bacillati</taxon>
        <taxon>Actinomycetota</taxon>
        <taxon>Actinomycetes</taxon>
        <taxon>Mycobacteriales</taxon>
        <taxon>Corynebacteriaceae</taxon>
        <taxon>Corynebacterium</taxon>
    </lineage>
</organism>
<gene>
    <name evidence="6" type="ORF">CSING_09815</name>
</gene>
<evidence type="ECO:0000256" key="2">
    <source>
        <dbReference type="ARBA" id="ARBA00022729"/>
    </source>
</evidence>
<dbReference type="EMBL" id="CP010827">
    <property type="protein sequence ID" value="AJI79476.1"/>
    <property type="molecule type" value="Genomic_DNA"/>
</dbReference>
<dbReference type="Gene3D" id="1.50.10.100">
    <property type="entry name" value="Chondroitin AC/alginate lyase"/>
    <property type="match status" value="1"/>
</dbReference>
<dbReference type="Gene3D" id="2.70.98.70">
    <property type="match status" value="1"/>
</dbReference>
<dbReference type="GO" id="GO:0042597">
    <property type="term" value="C:periplasmic space"/>
    <property type="evidence" value="ECO:0007669"/>
    <property type="project" value="UniProtKB-SubCell"/>
</dbReference>
<accession>A0A0B6F616</accession>
<comment type="subcellular location">
    <subcellularLocation>
        <location evidence="1">Periplasm</location>
    </subcellularLocation>
</comment>
<dbReference type="InterPro" id="IPR008929">
    <property type="entry name" value="Chondroitin_lyas"/>
</dbReference>
<dbReference type="STRING" id="161899.CSING_09815"/>
<dbReference type="AlphaFoldDB" id="A0A0B6F616"/>
<proteinExistence type="predicted"/>
<keyword evidence="2" id="KW-0732">Signal</keyword>
<evidence type="ECO:0000256" key="4">
    <source>
        <dbReference type="ARBA" id="ARBA00023239"/>
    </source>
</evidence>
<name>A0A0B6F616_9CORY</name>
<dbReference type="HOGENOM" id="CLU_456138_0_0_11"/>
<evidence type="ECO:0000313" key="7">
    <source>
        <dbReference type="Proteomes" id="UP000031890"/>
    </source>
</evidence>
<keyword evidence="3" id="KW-0574">Periplasm</keyword>
<dbReference type="SUPFAM" id="SSF48230">
    <property type="entry name" value="Chondroitin AC/alginate lyase"/>
    <property type="match status" value="1"/>
</dbReference>
<evidence type="ECO:0000259" key="5">
    <source>
        <dbReference type="Pfam" id="PF07940"/>
    </source>
</evidence>
<sequence length="598" mass="67791">MTLYSTPDRGRHILISGGLGRVNSISRVLGGTLVVHSYDPVLFDINEPFWPQIESMKLHPTVRFYLHSLNWIDFIVDRAAERSETPWTEEVAAGAEFVWAVAWNWWEMDRVTPEWKNDEHVWGGHAVAIRAASLSALSEIFPDDEWLREAIEYHGKWLMEHFDGYWNHGLSQALALMVVGDRLSDESMLNIGADRAKACLEVMIDEEGAINEQAPEYANYIERLRQTAVEALELFGAPGADALRAKQESLEEFIAHSLTPGGTFVEIGDSMPRRPEYVRGGALEFVLSNGATEAEIPRVKVYEAGYIFGRSGFGQRRPKDLESYYTLRFGPPRQIHGHFDHLSLTYWDRGRNIIVDAGHPGYVRGPLRSYAQSRLAHNVLTVRGKEHDAGAVSRLVDYQIEESWSAFDLADTAWEGLRWNRSACFVDCGPFVVSDSLEPTRTVEYAEQRWNVAPEFEYVGSQYETVRFRSVVDGTQLVFIRYGIDGSRYFDPTDTNLARGDREGRRGVVFRNEKPTDTWTLGFGRASRDFGVLTAVVVAKPEDKVEYTFKEKGPSKRVLRIVRGSQNFLFDYDVKSQRVRALSAPVERGYADGGLTPR</sequence>
<evidence type="ECO:0000313" key="6">
    <source>
        <dbReference type="EMBL" id="AJI79476.1"/>
    </source>
</evidence>
<dbReference type="Proteomes" id="UP000031890">
    <property type="component" value="Chromosome"/>
</dbReference>
<protein>
    <submittedName>
        <fullName evidence="6">Heparinase II/III-like protein</fullName>
    </submittedName>
</protein>